<dbReference type="Proteomes" id="UP000237934">
    <property type="component" value="Unassembled WGS sequence"/>
</dbReference>
<organism evidence="1 2">
    <name type="scientific">Enterococcus mundtii</name>
    <dbReference type="NCBI Taxonomy" id="53346"/>
    <lineage>
        <taxon>Bacteria</taxon>
        <taxon>Bacillati</taxon>
        <taxon>Bacillota</taxon>
        <taxon>Bacilli</taxon>
        <taxon>Lactobacillales</taxon>
        <taxon>Enterococcaceae</taxon>
        <taxon>Enterococcus</taxon>
    </lineage>
</organism>
<gene>
    <name evidence="1" type="ORF">CUS89_12530</name>
</gene>
<evidence type="ECO:0000313" key="2">
    <source>
        <dbReference type="Proteomes" id="UP000237934"/>
    </source>
</evidence>
<reference evidence="1 2" key="1">
    <citation type="journal article" date="2018" name="Pathog. Dis.">
        <title>Whole-genome sequencing based characterization of antimicrobial resistance in Enterococcus.</title>
        <authorList>
            <person name="Tyson G."/>
        </authorList>
    </citation>
    <scope>NUCLEOTIDE SEQUENCE [LARGE SCALE GENOMIC DNA]</scope>
    <source>
        <strain evidence="1 2">CVM N55263</strain>
    </source>
</reference>
<dbReference type="AlphaFoldDB" id="A0A2S7RQI8"/>
<evidence type="ECO:0000313" key="1">
    <source>
        <dbReference type="EMBL" id="PQF21867.1"/>
    </source>
</evidence>
<protein>
    <submittedName>
        <fullName evidence="1">Uncharacterized protein</fullName>
    </submittedName>
</protein>
<comment type="caution">
    <text evidence="1">The sequence shown here is derived from an EMBL/GenBank/DDBJ whole genome shotgun (WGS) entry which is preliminary data.</text>
</comment>
<dbReference type="EMBL" id="PUAP01000039">
    <property type="protein sequence ID" value="PQF21867.1"/>
    <property type="molecule type" value="Genomic_DNA"/>
</dbReference>
<accession>A0A2S7RQI8</accession>
<proteinExistence type="predicted"/>
<dbReference type="RefSeq" id="WP_028791077.1">
    <property type="nucleotide sequence ID" value="NZ_PUAP01000039.1"/>
</dbReference>
<sequence length="77" mass="9277">MHGAEDSRLTYELSRYLTNTEWDRIERTKKIYERIKSEEELNRLSKSTKIPFDHLLLIMQGEIIADDYTLKLLEENM</sequence>
<name>A0A2S7RQI8_ENTMU</name>